<dbReference type="PROSITE" id="PS50297">
    <property type="entry name" value="ANK_REP_REGION"/>
    <property type="match status" value="1"/>
</dbReference>
<evidence type="ECO:0000313" key="4">
    <source>
        <dbReference type="Proteomes" id="UP000355283"/>
    </source>
</evidence>
<evidence type="ECO:0000256" key="2">
    <source>
        <dbReference type="SAM" id="MobiDB-lite"/>
    </source>
</evidence>
<accession>A0A4D9D0P6</accession>
<name>A0A4D9D0P6_9STRA</name>
<keyword evidence="1" id="KW-0040">ANK repeat</keyword>
<organism evidence="3 4">
    <name type="scientific">Nannochloropsis salina CCMP1776</name>
    <dbReference type="NCBI Taxonomy" id="1027361"/>
    <lineage>
        <taxon>Eukaryota</taxon>
        <taxon>Sar</taxon>
        <taxon>Stramenopiles</taxon>
        <taxon>Ochrophyta</taxon>
        <taxon>Eustigmatophyceae</taxon>
        <taxon>Eustigmatales</taxon>
        <taxon>Monodopsidaceae</taxon>
        <taxon>Microchloropsis</taxon>
        <taxon>Microchloropsis salina</taxon>
    </lineage>
</organism>
<feature type="region of interest" description="Disordered" evidence="2">
    <location>
        <begin position="1"/>
        <end position="38"/>
    </location>
</feature>
<dbReference type="AlphaFoldDB" id="A0A4D9D0P6"/>
<dbReference type="EMBL" id="SDOX01000017">
    <property type="protein sequence ID" value="TFJ84950.1"/>
    <property type="molecule type" value="Genomic_DNA"/>
</dbReference>
<dbReference type="InterPro" id="IPR002110">
    <property type="entry name" value="Ankyrin_rpt"/>
</dbReference>
<dbReference type="SUPFAM" id="SSF48403">
    <property type="entry name" value="Ankyrin repeat"/>
    <property type="match status" value="1"/>
</dbReference>
<dbReference type="Proteomes" id="UP000355283">
    <property type="component" value="Unassembled WGS sequence"/>
</dbReference>
<dbReference type="InterPro" id="IPR036770">
    <property type="entry name" value="Ankyrin_rpt-contain_sf"/>
</dbReference>
<evidence type="ECO:0000313" key="3">
    <source>
        <dbReference type="EMBL" id="TFJ84950.1"/>
    </source>
</evidence>
<reference evidence="3 4" key="1">
    <citation type="submission" date="2019-01" db="EMBL/GenBank/DDBJ databases">
        <title>Nuclear Genome Assembly of the Microalgal Biofuel strain Nannochloropsis salina CCMP1776.</title>
        <authorList>
            <person name="Hovde B."/>
        </authorList>
    </citation>
    <scope>NUCLEOTIDE SEQUENCE [LARGE SCALE GENOMIC DNA]</scope>
    <source>
        <strain evidence="3 4">CCMP1776</strain>
    </source>
</reference>
<evidence type="ECO:0000256" key="1">
    <source>
        <dbReference type="PROSITE-ProRule" id="PRU00023"/>
    </source>
</evidence>
<keyword evidence="4" id="KW-1185">Reference proteome</keyword>
<proteinExistence type="predicted"/>
<sequence>MSPQDIPSGPDGNRQTAEGHATVEESPQGPCRPPTSPLPYGAHALAEALARGESAAVMKILDAGIPLATLGPGRALHRVAQAAPCMDPSSLFSLLHLLLQQGAGAEGGVDVLDEAGLSPLHRFTSLSLLPALSLLLDHGANIDILSVPPSSASPLHLAARNKDEAACLLLLGRGGEEGRRDGRGKTPMDYFPELILWRNRNRKEEEGKGGEMKREGREA</sequence>
<feature type="repeat" description="ANK" evidence="1">
    <location>
        <begin position="115"/>
        <end position="147"/>
    </location>
</feature>
<protein>
    <submittedName>
        <fullName evidence="3">Uncharacterized protein</fullName>
    </submittedName>
</protein>
<dbReference type="PROSITE" id="PS50088">
    <property type="entry name" value="ANK_REPEAT"/>
    <property type="match status" value="1"/>
</dbReference>
<dbReference type="Pfam" id="PF12796">
    <property type="entry name" value="Ank_2"/>
    <property type="match status" value="1"/>
</dbReference>
<comment type="caution">
    <text evidence="3">The sequence shown here is derived from an EMBL/GenBank/DDBJ whole genome shotgun (WGS) entry which is preliminary data.</text>
</comment>
<dbReference type="Gene3D" id="1.25.40.20">
    <property type="entry name" value="Ankyrin repeat-containing domain"/>
    <property type="match status" value="1"/>
</dbReference>
<gene>
    <name evidence="3" type="ORF">NSK_003978</name>
</gene>